<dbReference type="AlphaFoldDB" id="C5ZZB7"/>
<dbReference type="HOGENOM" id="CLU_048398_0_0_7"/>
<dbReference type="EMBL" id="CM000776">
    <property type="protein sequence ID" value="EES89375.1"/>
    <property type="molecule type" value="Genomic_DNA"/>
</dbReference>
<dbReference type="Proteomes" id="UP000007032">
    <property type="component" value="Chromosome"/>
</dbReference>
<organism evidence="1 2">
    <name type="scientific">Helicobacter canadensis MIT 98-5491</name>
    <dbReference type="NCBI Taxonomy" id="537970"/>
    <lineage>
        <taxon>Bacteria</taxon>
        <taxon>Pseudomonadati</taxon>
        <taxon>Campylobacterota</taxon>
        <taxon>Epsilonproteobacteria</taxon>
        <taxon>Campylobacterales</taxon>
        <taxon>Helicobacteraceae</taxon>
        <taxon>Helicobacter</taxon>
    </lineage>
</organism>
<evidence type="ECO:0000313" key="1">
    <source>
        <dbReference type="EMBL" id="EES89375.1"/>
    </source>
</evidence>
<protein>
    <submittedName>
        <fullName evidence="1">Uncharacterized protein</fullName>
    </submittedName>
</protein>
<dbReference type="SUPFAM" id="SSF52266">
    <property type="entry name" value="SGNH hydrolase"/>
    <property type="match status" value="1"/>
</dbReference>
<accession>C5ZZB7</accession>
<name>C5ZZB7_9HELI</name>
<sequence length="382" mass="44239">MMKKILIYGYGWVGESALEFFLSFDFYVRVYDDKLDFSRKSIFDENFISGELDLLEFDLVIIAVFENHKACRLKDKLLRVGVREDKIKNFRSQNYTKNMKYLNFEYFGSATELFLFIQKDNFVLDNFHQKLQNLIHKHYANKVNRGVLETRIAFDALEERSVYAKMYETAPKIWDSTYLNYPGFYIANSKSHDGDQDFYFVKKIDFEALASRDRKIKLVACMGNSALRVDYLSYEDTITGILQKELGREFIVVNFGVTGSTLYEQFLLYNALVYPLKPDIVLTFFGGTEMRCAVSSCDVLIKRHKMVYVPQAWEESCKMAIQSKLPLYSEMAKISNAINHKVCVSDVVEAVNERLRQFERAVVVGGGGANFMPLFNPYCLAS</sequence>
<keyword evidence="2" id="KW-1185">Reference proteome</keyword>
<evidence type="ECO:0000313" key="2">
    <source>
        <dbReference type="Proteomes" id="UP000007032"/>
    </source>
</evidence>
<dbReference type="RefSeq" id="WP_006656799.1">
    <property type="nucleotide sequence ID" value="NZ_CM000776.2"/>
</dbReference>
<reference evidence="1 2" key="1">
    <citation type="journal article" date="2009" name="J. Bacteriol.">
        <title>Genome sequence of the emerging pathogen Helicobacter canadensis.</title>
        <authorList>
            <person name="Loman N.J."/>
            <person name="Snyder L.A."/>
            <person name="Linton J.D."/>
            <person name="Langdon R."/>
            <person name="Lawson A.J."/>
            <person name="Weinstock G.M."/>
            <person name="Wren B.W."/>
            <person name="Pallen M.J."/>
        </authorList>
    </citation>
    <scope>NUCLEOTIDE SEQUENCE [LARGE SCALE GENOMIC DNA]</scope>
    <source>
        <strain evidence="1 2">MIT 98-5491</strain>
    </source>
</reference>
<proteinExistence type="predicted"/>
<dbReference type="OrthoDB" id="5316877at2"/>
<gene>
    <name evidence="1" type="ORF">HCAN_0660</name>
</gene>
<dbReference type="STRING" id="537970.HCAN_0660"/>